<evidence type="ECO:0000259" key="2">
    <source>
        <dbReference type="Pfam" id="PF13952"/>
    </source>
</evidence>
<feature type="compositionally biased region" description="Acidic residues" evidence="1">
    <location>
        <begin position="182"/>
        <end position="201"/>
    </location>
</feature>
<dbReference type="Proteomes" id="UP000011115">
    <property type="component" value="Unassembled WGS sequence"/>
</dbReference>
<sequence>MPYTCLEIMDNKQNSSAKALFLKSSTHQNVVASSPLLRGENLTSWHVPPSSFGEVCYMFGYWERVEDVLVRNKENAENKYTREYRSYNPFIIAQNAKQVYYAPYPLRRDKVDWWVVIKSKPVGGIEIENILDVAYQNDVAIVKQQVDVELETTLQHPQHILEEVSNDEILNVEEEISKNEENESFDEEEWENDGIETSEEE</sequence>
<evidence type="ECO:0000256" key="1">
    <source>
        <dbReference type="SAM" id="MobiDB-lite"/>
    </source>
</evidence>
<dbReference type="InParanoid" id="M1DKB8"/>
<dbReference type="AlphaFoldDB" id="M1DKB8"/>
<protein>
    <submittedName>
        <fullName evidence="3">Transposon</fullName>
    </submittedName>
</protein>
<dbReference type="InterPro" id="IPR025312">
    <property type="entry name" value="DUF4216"/>
</dbReference>
<reference evidence="4" key="1">
    <citation type="journal article" date="2011" name="Nature">
        <title>Genome sequence and analysis of the tuber crop potato.</title>
        <authorList>
            <consortium name="The Potato Genome Sequencing Consortium"/>
        </authorList>
    </citation>
    <scope>NUCLEOTIDE SEQUENCE [LARGE SCALE GENOMIC DNA]</scope>
    <source>
        <strain evidence="4">cv. DM1-3 516 R44</strain>
    </source>
</reference>
<accession>M1DKB8</accession>
<dbReference type="Pfam" id="PF13952">
    <property type="entry name" value="DUF4216"/>
    <property type="match status" value="1"/>
</dbReference>
<dbReference type="HOGENOM" id="CLU_1362473_0_0_1"/>
<evidence type="ECO:0000313" key="3">
    <source>
        <dbReference type="EnsemblPlants" id="PGSC0003DMT400090411"/>
    </source>
</evidence>
<dbReference type="PaxDb" id="4113-PGSC0003DMT400090411"/>
<keyword evidence="4" id="KW-1185">Reference proteome</keyword>
<reference evidence="3" key="2">
    <citation type="submission" date="2015-06" db="UniProtKB">
        <authorList>
            <consortium name="EnsemblPlants"/>
        </authorList>
    </citation>
    <scope>IDENTIFICATION</scope>
    <source>
        <strain evidence="3">DM1-3 516 R44</strain>
    </source>
</reference>
<dbReference type="EnsemblPlants" id="PGSC0003DMT400090411">
    <property type="protein sequence ID" value="PGSC0003DMT400090411"/>
    <property type="gene ID" value="PGSC0003DMG400039982"/>
</dbReference>
<organism evidence="3 4">
    <name type="scientific">Solanum tuberosum</name>
    <name type="common">Potato</name>
    <dbReference type="NCBI Taxonomy" id="4113"/>
    <lineage>
        <taxon>Eukaryota</taxon>
        <taxon>Viridiplantae</taxon>
        <taxon>Streptophyta</taxon>
        <taxon>Embryophyta</taxon>
        <taxon>Tracheophyta</taxon>
        <taxon>Spermatophyta</taxon>
        <taxon>Magnoliopsida</taxon>
        <taxon>eudicotyledons</taxon>
        <taxon>Gunneridae</taxon>
        <taxon>Pentapetalae</taxon>
        <taxon>asterids</taxon>
        <taxon>lamiids</taxon>
        <taxon>Solanales</taxon>
        <taxon>Solanaceae</taxon>
        <taxon>Solanoideae</taxon>
        <taxon>Solaneae</taxon>
        <taxon>Solanum</taxon>
    </lineage>
</organism>
<feature type="region of interest" description="Disordered" evidence="1">
    <location>
        <begin position="174"/>
        <end position="201"/>
    </location>
</feature>
<dbReference type="Gramene" id="PGSC0003DMT400090411">
    <property type="protein sequence ID" value="PGSC0003DMT400090411"/>
    <property type="gene ID" value="PGSC0003DMG400039982"/>
</dbReference>
<name>M1DKB8_SOLTU</name>
<evidence type="ECO:0000313" key="4">
    <source>
        <dbReference type="Proteomes" id="UP000011115"/>
    </source>
</evidence>
<feature type="domain" description="DUF4216" evidence="2">
    <location>
        <begin position="78"/>
        <end position="116"/>
    </location>
</feature>
<proteinExistence type="predicted"/>